<accession>A0A2T4BLF0</accession>
<proteinExistence type="predicted"/>
<evidence type="ECO:0000313" key="5">
    <source>
        <dbReference type="Proteomes" id="UP000241546"/>
    </source>
</evidence>
<dbReference type="PANTHER" id="PTHR31009">
    <property type="entry name" value="S-ADENOSYL-L-METHIONINE:CARBOXYL METHYLTRANSFERASE FAMILY PROTEIN"/>
    <property type="match status" value="1"/>
</dbReference>
<keyword evidence="4" id="KW-0808">Transferase</keyword>
<dbReference type="RefSeq" id="XP_024753456.1">
    <property type="nucleotide sequence ID" value="XM_024894678.1"/>
</dbReference>
<keyword evidence="1" id="KW-0479">Metal-binding</keyword>
<dbReference type="SUPFAM" id="SSF53335">
    <property type="entry name" value="S-adenosyl-L-methionine-dependent methyltransferases"/>
    <property type="match status" value="1"/>
</dbReference>
<dbReference type="Pfam" id="PF03492">
    <property type="entry name" value="Methyltransf_7"/>
    <property type="match status" value="1"/>
</dbReference>
<dbReference type="InterPro" id="IPR042086">
    <property type="entry name" value="MeTrfase_capping"/>
</dbReference>
<dbReference type="Gene3D" id="3.40.50.150">
    <property type="entry name" value="Vaccinia Virus protein VP39"/>
    <property type="match status" value="1"/>
</dbReference>
<organism evidence="4 5">
    <name type="scientific">Trichoderma citrinoviride</name>
    <dbReference type="NCBI Taxonomy" id="58853"/>
    <lineage>
        <taxon>Eukaryota</taxon>
        <taxon>Fungi</taxon>
        <taxon>Dikarya</taxon>
        <taxon>Ascomycota</taxon>
        <taxon>Pezizomycotina</taxon>
        <taxon>Sordariomycetes</taxon>
        <taxon>Hypocreomycetidae</taxon>
        <taxon>Hypocreales</taxon>
        <taxon>Hypocreaceae</taxon>
        <taxon>Trichoderma</taxon>
    </lineage>
</organism>
<evidence type="ECO:0000256" key="2">
    <source>
        <dbReference type="ARBA" id="ARBA00022842"/>
    </source>
</evidence>
<gene>
    <name evidence="4" type="ORF">BBK36DRAFT_1164697</name>
</gene>
<dbReference type="GeneID" id="36602796"/>
<evidence type="ECO:0000256" key="1">
    <source>
        <dbReference type="ARBA" id="ARBA00022723"/>
    </source>
</evidence>
<dbReference type="EMBL" id="KZ680207">
    <property type="protein sequence ID" value="PTB70136.1"/>
    <property type="molecule type" value="Genomic_DNA"/>
</dbReference>
<dbReference type="Proteomes" id="UP000241546">
    <property type="component" value="Unassembled WGS sequence"/>
</dbReference>
<dbReference type="Gene3D" id="1.10.1200.270">
    <property type="entry name" value="Methyltransferase, alpha-helical capping domain"/>
    <property type="match status" value="1"/>
</dbReference>
<dbReference type="InterPro" id="IPR005299">
    <property type="entry name" value="MeTrfase_7"/>
</dbReference>
<keyword evidence="4" id="KW-0489">Methyltransferase</keyword>
<dbReference type="AlphaFoldDB" id="A0A2T4BLF0"/>
<dbReference type="InterPro" id="IPR029063">
    <property type="entry name" value="SAM-dependent_MTases_sf"/>
</dbReference>
<dbReference type="GO" id="GO:0032259">
    <property type="term" value="P:methylation"/>
    <property type="evidence" value="ECO:0007669"/>
    <property type="project" value="UniProtKB-KW"/>
</dbReference>
<feature type="region of interest" description="Disordered" evidence="3">
    <location>
        <begin position="276"/>
        <end position="302"/>
    </location>
</feature>
<keyword evidence="2" id="KW-0460">Magnesium</keyword>
<feature type="compositionally biased region" description="Basic and acidic residues" evidence="3">
    <location>
        <begin position="280"/>
        <end position="302"/>
    </location>
</feature>
<protein>
    <submittedName>
        <fullName evidence="4">S-adenosyl-L-methionine-dependent methyltransferase</fullName>
    </submittedName>
</protein>
<sequence>MAVNGVLVNDVPMQGRGFYSSHSELQHAAMLETLPLLQTAASQITVDLKQRGRLTVAEYGSAHGNNSFEPFSTIVQALRIPEDAQITLVFSDRPENDFSILASNIATFEARQQQNKRLFTAMVPKSFYQQIAPSASVAIGFSLACLHHLEHVPPLAEGESPVDTSRISVLREQSRTDLSRFLEHRAAEIAPGGALVLSFVAQSSTGEENYAGLVDSCRRALIEMLQAGRIPMAAATSFEVPTYNRKLQDLDDLTKDGVPGKWAVRDISEKRVVHPAGAELRARHQKTDSDSDGGEKQKKRDRDSEWYAETVTDWLMAVVSGYFLKALRVGLGEAYTEQEGHTLLAEWTQRTKREFLAHHRDEDVNCWFIYLHLERL</sequence>
<keyword evidence="5" id="KW-1185">Reference proteome</keyword>
<dbReference type="GO" id="GO:0046872">
    <property type="term" value="F:metal ion binding"/>
    <property type="evidence" value="ECO:0007669"/>
    <property type="project" value="UniProtKB-KW"/>
</dbReference>
<name>A0A2T4BLF0_9HYPO</name>
<evidence type="ECO:0000313" key="4">
    <source>
        <dbReference type="EMBL" id="PTB70136.1"/>
    </source>
</evidence>
<reference evidence="5" key="1">
    <citation type="submission" date="2016-07" db="EMBL/GenBank/DDBJ databases">
        <title>Multiple horizontal gene transfer events from other fungi enriched the ability of initially mycotrophic Trichoderma (Ascomycota) to feed on dead plant biomass.</title>
        <authorList>
            <consortium name="DOE Joint Genome Institute"/>
            <person name="Atanasova L."/>
            <person name="Chenthamara K."/>
            <person name="Zhang J."/>
            <person name="Grujic M."/>
            <person name="Henrissat B."/>
            <person name="Kuo A."/>
            <person name="Aerts A."/>
            <person name="Salamov A."/>
            <person name="Lipzen A."/>
            <person name="Labutti K."/>
            <person name="Barry K."/>
            <person name="Miao Y."/>
            <person name="Rahimi M.J."/>
            <person name="Shen Q."/>
            <person name="Grigoriev I.V."/>
            <person name="Kubicek C.P."/>
            <person name="Druzhinina I.S."/>
        </authorList>
    </citation>
    <scope>NUCLEOTIDE SEQUENCE [LARGE SCALE GENOMIC DNA]</scope>
    <source>
        <strain evidence="5">TUCIM 6016</strain>
    </source>
</reference>
<evidence type="ECO:0000256" key="3">
    <source>
        <dbReference type="SAM" id="MobiDB-lite"/>
    </source>
</evidence>
<dbReference type="OrthoDB" id="1523883at2759"/>
<dbReference type="GO" id="GO:0008168">
    <property type="term" value="F:methyltransferase activity"/>
    <property type="evidence" value="ECO:0007669"/>
    <property type="project" value="UniProtKB-KW"/>
</dbReference>